<evidence type="ECO:0000259" key="3">
    <source>
        <dbReference type="SMART" id="SM00062"/>
    </source>
</evidence>
<dbReference type="EMBL" id="JARRAF010000002">
    <property type="protein sequence ID" value="MDK2122962.1"/>
    <property type="molecule type" value="Genomic_DNA"/>
</dbReference>
<protein>
    <submittedName>
        <fullName evidence="4">Transporter substrate-binding domain-containing protein</fullName>
    </submittedName>
</protein>
<dbReference type="Gene3D" id="3.40.190.10">
    <property type="entry name" value="Periplasmic binding protein-like II"/>
    <property type="match status" value="2"/>
</dbReference>
<feature type="chain" id="PRO_5045722827" evidence="2">
    <location>
        <begin position="23"/>
        <end position="255"/>
    </location>
</feature>
<dbReference type="InterPro" id="IPR001638">
    <property type="entry name" value="Solute-binding_3/MltF_N"/>
</dbReference>
<evidence type="ECO:0000313" key="4">
    <source>
        <dbReference type="EMBL" id="MDK2122962.1"/>
    </source>
</evidence>
<dbReference type="SMART" id="SM00062">
    <property type="entry name" value="PBPb"/>
    <property type="match status" value="1"/>
</dbReference>
<organism evidence="4 5">
    <name type="scientific">Parachitinimonas caeni</name>
    <dbReference type="NCBI Taxonomy" id="3031301"/>
    <lineage>
        <taxon>Bacteria</taxon>
        <taxon>Pseudomonadati</taxon>
        <taxon>Pseudomonadota</taxon>
        <taxon>Betaproteobacteria</taxon>
        <taxon>Neisseriales</taxon>
        <taxon>Chitinibacteraceae</taxon>
        <taxon>Parachitinimonas</taxon>
    </lineage>
</organism>
<sequence>MHPITHISAALLIASLSATSTAAELLVARGDGFYPPNEMVIDGKLTGFHVDLINEVGKSIGLEVKWQSVPWARAQVMAKNGEVDALSYVSKTPEREQFGYFIDGNVTSTTQNGFFVPKGNPKGVKYSGDLKLMQPFAFGTIRGFSYSPEFDQASFLRKDDGAANEEQLLVKFSGGRFDVGIGVVSRIRYIAEQMKLGDSFEFIKPYLNERPAYLMFCKAKSKDGDATARKFADAMTAFKKTPRYGELLQKYKLER</sequence>
<dbReference type="Pfam" id="PF00497">
    <property type="entry name" value="SBP_bac_3"/>
    <property type="match status" value="1"/>
</dbReference>
<evidence type="ECO:0000256" key="1">
    <source>
        <dbReference type="ARBA" id="ARBA00022729"/>
    </source>
</evidence>
<keyword evidence="5" id="KW-1185">Reference proteome</keyword>
<keyword evidence="1 2" id="KW-0732">Signal</keyword>
<comment type="caution">
    <text evidence="4">The sequence shown here is derived from an EMBL/GenBank/DDBJ whole genome shotgun (WGS) entry which is preliminary data.</text>
</comment>
<feature type="signal peptide" evidence="2">
    <location>
        <begin position="1"/>
        <end position="22"/>
    </location>
</feature>
<dbReference type="PANTHER" id="PTHR35936:SF25">
    <property type="entry name" value="ABC TRANSPORTER SUBSTRATE-BINDING PROTEIN"/>
    <property type="match status" value="1"/>
</dbReference>
<feature type="domain" description="Solute-binding protein family 3/N-terminal" evidence="3">
    <location>
        <begin position="24"/>
        <end position="255"/>
    </location>
</feature>
<evidence type="ECO:0000313" key="5">
    <source>
        <dbReference type="Proteomes" id="UP001172778"/>
    </source>
</evidence>
<proteinExistence type="predicted"/>
<name>A0ABT7DSC1_9NEIS</name>
<dbReference type="Proteomes" id="UP001172778">
    <property type="component" value="Unassembled WGS sequence"/>
</dbReference>
<dbReference type="PANTHER" id="PTHR35936">
    <property type="entry name" value="MEMBRANE-BOUND LYTIC MUREIN TRANSGLYCOSYLASE F"/>
    <property type="match status" value="1"/>
</dbReference>
<evidence type="ECO:0000256" key="2">
    <source>
        <dbReference type="SAM" id="SignalP"/>
    </source>
</evidence>
<dbReference type="SUPFAM" id="SSF53850">
    <property type="entry name" value="Periplasmic binding protein-like II"/>
    <property type="match status" value="1"/>
</dbReference>
<accession>A0ABT7DSC1</accession>
<reference evidence="4" key="1">
    <citation type="submission" date="2023-03" db="EMBL/GenBank/DDBJ databases">
        <title>Chitinimonas shenzhenensis gen. nov., sp. nov., a novel member of family Burkholderiaceae isolated from activated sludge collected in Shen Zhen, China.</title>
        <authorList>
            <person name="Wang X."/>
        </authorList>
    </citation>
    <scope>NUCLEOTIDE SEQUENCE</scope>
    <source>
        <strain evidence="4">DQS-5</strain>
    </source>
</reference>
<dbReference type="RefSeq" id="WP_284099248.1">
    <property type="nucleotide sequence ID" value="NZ_JARRAF010000002.1"/>
</dbReference>
<gene>
    <name evidence="4" type="ORF">PZA18_02725</name>
</gene>